<reference evidence="3" key="1">
    <citation type="journal article" date="2019" name="Int. J. Syst. Evol. Microbiol.">
        <title>The Global Catalogue of Microorganisms (GCM) 10K type strain sequencing project: providing services to taxonomists for standard genome sequencing and annotation.</title>
        <authorList>
            <consortium name="The Broad Institute Genomics Platform"/>
            <consortium name="The Broad Institute Genome Sequencing Center for Infectious Disease"/>
            <person name="Wu L."/>
            <person name="Ma J."/>
        </authorList>
    </citation>
    <scope>NUCLEOTIDE SEQUENCE [LARGE SCALE GENOMIC DNA]</scope>
    <source>
        <strain evidence="3">CGMCC-1.15741</strain>
    </source>
</reference>
<sequence>MVHRVVTVSGVLLALGLAACGEPKAKQITEPTEKPSVSLADIRAQVGSDEVRTTEAPEIDSAAKNINPFKAEYNYLERDAYNALIIQASEEEGYLERSMQATIESLSGLPGGITANAYENAIGCAAIMDVAARTGLMSAHAAQDAAEAFIFDGVLAPAFEDGADMPREINGESVPLSVREDRAADFRKRTYLNYFLTRDAFYSAYEETEISARTASCVPSDDTLPEAATPATDVSDTTEETQ</sequence>
<gene>
    <name evidence="2" type="ORF">ACFQDM_14275</name>
</gene>
<comment type="caution">
    <text evidence="2">The sequence shown here is derived from an EMBL/GenBank/DDBJ whole genome shotgun (WGS) entry which is preliminary data.</text>
</comment>
<organism evidence="2 3">
    <name type="scientific">Ponticaulis profundi</name>
    <dbReference type="NCBI Taxonomy" id="2665222"/>
    <lineage>
        <taxon>Bacteria</taxon>
        <taxon>Pseudomonadati</taxon>
        <taxon>Pseudomonadota</taxon>
        <taxon>Alphaproteobacteria</taxon>
        <taxon>Hyphomonadales</taxon>
        <taxon>Hyphomonadaceae</taxon>
        <taxon>Ponticaulis</taxon>
    </lineage>
</organism>
<protein>
    <recommendedName>
        <fullName evidence="4">Lipoprotein</fullName>
    </recommendedName>
</protein>
<proteinExistence type="predicted"/>
<evidence type="ECO:0008006" key="4">
    <source>
        <dbReference type="Google" id="ProtNLM"/>
    </source>
</evidence>
<dbReference type="RefSeq" id="WP_377380135.1">
    <property type="nucleotide sequence ID" value="NZ_JBHSSW010000028.1"/>
</dbReference>
<name>A0ABW1SDH0_9PROT</name>
<evidence type="ECO:0000313" key="3">
    <source>
        <dbReference type="Proteomes" id="UP001596303"/>
    </source>
</evidence>
<keyword evidence="3" id="KW-1185">Reference proteome</keyword>
<dbReference type="EMBL" id="JBHSSW010000028">
    <property type="protein sequence ID" value="MFC6199249.1"/>
    <property type="molecule type" value="Genomic_DNA"/>
</dbReference>
<dbReference type="Proteomes" id="UP001596303">
    <property type="component" value="Unassembled WGS sequence"/>
</dbReference>
<dbReference type="PROSITE" id="PS51257">
    <property type="entry name" value="PROKAR_LIPOPROTEIN"/>
    <property type="match status" value="1"/>
</dbReference>
<evidence type="ECO:0000313" key="2">
    <source>
        <dbReference type="EMBL" id="MFC6199249.1"/>
    </source>
</evidence>
<feature type="region of interest" description="Disordered" evidence="1">
    <location>
        <begin position="216"/>
        <end position="242"/>
    </location>
</feature>
<evidence type="ECO:0000256" key="1">
    <source>
        <dbReference type="SAM" id="MobiDB-lite"/>
    </source>
</evidence>
<accession>A0ABW1SDH0</accession>